<comment type="function">
    <text evidence="13">In addition to its role as an aminoacyl-tRNA synthetase, has also cysteine persulfide synthase activity. Produces reactive persulfide species such as cysteine persulfide (CysSSH) from substrate cysteine and mediate direct incorporation of CysSSH into proteins during translations, resulting in protein persulfides and polysulfides. CysSSHs behave as potent antioxidants and cellular protectants.</text>
</comment>
<dbReference type="GO" id="GO:0006423">
    <property type="term" value="P:cysteinyl-tRNA aminoacylation"/>
    <property type="evidence" value="ECO:0007669"/>
    <property type="project" value="InterPro"/>
</dbReference>
<evidence type="ECO:0000313" key="22">
    <source>
        <dbReference type="RefSeq" id="XP_025835226.1"/>
    </source>
</evidence>
<dbReference type="PANTHER" id="PTHR10890">
    <property type="entry name" value="CYSTEINYL-TRNA SYNTHETASE"/>
    <property type="match status" value="1"/>
</dbReference>
<dbReference type="Proteomes" id="UP000192223">
    <property type="component" value="Unplaced"/>
</dbReference>
<dbReference type="GeneID" id="108732389"/>
<dbReference type="GO" id="GO:0005737">
    <property type="term" value="C:cytoplasm"/>
    <property type="evidence" value="ECO:0007669"/>
    <property type="project" value="TreeGrafter"/>
</dbReference>
<feature type="domain" description="tRNA synthetases class I catalytic" evidence="19">
    <location>
        <begin position="43"/>
        <end position="332"/>
    </location>
</feature>
<keyword evidence="7" id="KW-0862">Zinc</keyword>
<dbReference type="HAMAP" id="MF_00041">
    <property type="entry name" value="Cys_tRNA_synth"/>
    <property type="match status" value="1"/>
</dbReference>
<comment type="catalytic activity">
    <reaction evidence="17">
        <text>S-sulfanyl-L-cysteine + tRNA(Cys) + ATP = (S)-sulfanyl-L-cysteinyl-tRNA(Cys) + AMP + diphosphate</text>
        <dbReference type="Rhea" id="RHEA:78647"/>
        <dbReference type="Rhea" id="RHEA-COMP:9661"/>
        <dbReference type="Rhea" id="RHEA-COMP:19119"/>
        <dbReference type="ChEBI" id="CHEBI:30616"/>
        <dbReference type="ChEBI" id="CHEBI:33019"/>
        <dbReference type="ChEBI" id="CHEBI:58591"/>
        <dbReference type="ChEBI" id="CHEBI:78442"/>
        <dbReference type="ChEBI" id="CHEBI:229520"/>
        <dbReference type="ChEBI" id="CHEBI:456215"/>
    </reaction>
    <physiologicalReaction direction="left-to-right" evidence="17">
        <dbReference type="Rhea" id="RHEA:78648"/>
    </physiologicalReaction>
</comment>
<dbReference type="CDD" id="cd00672">
    <property type="entry name" value="CysRS_core"/>
    <property type="match status" value="1"/>
</dbReference>
<keyword evidence="8" id="KW-0067">ATP-binding</keyword>
<dbReference type="EC" id="6.1.1.16" evidence="3"/>
<evidence type="ECO:0000256" key="14">
    <source>
        <dbReference type="ARBA" id="ARBA00047499"/>
    </source>
</evidence>
<dbReference type="Pfam" id="PF01406">
    <property type="entry name" value="tRNA-synt_1e"/>
    <property type="match status" value="1"/>
</dbReference>
<evidence type="ECO:0000256" key="9">
    <source>
        <dbReference type="ARBA" id="ARBA00022917"/>
    </source>
</evidence>
<comment type="catalytic activity">
    <reaction evidence="15">
        <text>2 L-cysteine = S-sulfanyl-L-cysteine + L-alanine</text>
        <dbReference type="Rhea" id="RHEA:78543"/>
        <dbReference type="ChEBI" id="CHEBI:35235"/>
        <dbReference type="ChEBI" id="CHEBI:57972"/>
        <dbReference type="ChEBI" id="CHEBI:58591"/>
    </reaction>
    <physiologicalReaction direction="left-to-right" evidence="15">
        <dbReference type="Rhea" id="RHEA:78544"/>
    </physiologicalReaction>
</comment>
<dbReference type="SUPFAM" id="SSF47323">
    <property type="entry name" value="Anticodon-binding domain of a subclass of class I aminoacyl-tRNA synthetases"/>
    <property type="match status" value="1"/>
</dbReference>
<dbReference type="InterPro" id="IPR014729">
    <property type="entry name" value="Rossmann-like_a/b/a_fold"/>
</dbReference>
<keyword evidence="20" id="KW-1185">Reference proteome</keyword>
<comment type="catalytic activity">
    <reaction evidence="16">
        <text>S-sulfanyl-L-cysteine + L-cysteine = S-disulfanyl-L-cysteine + L-alanine</text>
        <dbReference type="Rhea" id="RHEA:78627"/>
        <dbReference type="ChEBI" id="CHEBI:35235"/>
        <dbReference type="ChEBI" id="CHEBI:57972"/>
        <dbReference type="ChEBI" id="CHEBI:58591"/>
        <dbReference type="ChEBI" id="CHEBI:229465"/>
    </reaction>
    <physiologicalReaction direction="left-to-right" evidence="16">
        <dbReference type="Rhea" id="RHEA:78628"/>
    </physiologicalReaction>
</comment>
<keyword evidence="10" id="KW-0030">Aminoacyl-tRNA synthetase</keyword>
<dbReference type="InterPro" id="IPR032678">
    <property type="entry name" value="tRNA-synt_1_cat_dom"/>
</dbReference>
<evidence type="ECO:0000256" key="2">
    <source>
        <dbReference type="ARBA" id="ARBA00005594"/>
    </source>
</evidence>
<evidence type="ECO:0000256" key="18">
    <source>
        <dbReference type="ARBA" id="ARBA00049046"/>
    </source>
</evidence>
<evidence type="ECO:0000256" key="8">
    <source>
        <dbReference type="ARBA" id="ARBA00022840"/>
    </source>
</evidence>
<reference evidence="21 22" key="1">
    <citation type="submission" date="2025-04" db="UniProtKB">
        <authorList>
            <consortium name="RefSeq"/>
        </authorList>
    </citation>
    <scope>IDENTIFICATION</scope>
    <source>
        <tissue evidence="21 22">Entire body</tissue>
    </source>
</reference>
<evidence type="ECO:0000256" key="10">
    <source>
        <dbReference type="ARBA" id="ARBA00023146"/>
    </source>
</evidence>
<evidence type="ECO:0000256" key="17">
    <source>
        <dbReference type="ARBA" id="ARBA00048609"/>
    </source>
</evidence>
<evidence type="ECO:0000256" key="3">
    <source>
        <dbReference type="ARBA" id="ARBA00012832"/>
    </source>
</evidence>
<gene>
    <name evidence="21 22 23" type="primary">LOC108732389</name>
</gene>
<dbReference type="GO" id="GO:0005524">
    <property type="term" value="F:ATP binding"/>
    <property type="evidence" value="ECO:0007669"/>
    <property type="project" value="UniProtKB-KW"/>
</dbReference>
<evidence type="ECO:0000256" key="5">
    <source>
        <dbReference type="ARBA" id="ARBA00022723"/>
    </source>
</evidence>
<dbReference type="PRINTS" id="PR00983">
    <property type="entry name" value="TRNASYNTHCYS"/>
</dbReference>
<organism evidence="20 23">
    <name type="scientific">Agrilus planipennis</name>
    <name type="common">Emerald ash borer</name>
    <name type="synonym">Agrilus marcopoli</name>
    <dbReference type="NCBI Taxonomy" id="224129"/>
    <lineage>
        <taxon>Eukaryota</taxon>
        <taxon>Metazoa</taxon>
        <taxon>Ecdysozoa</taxon>
        <taxon>Arthropoda</taxon>
        <taxon>Hexapoda</taxon>
        <taxon>Insecta</taxon>
        <taxon>Pterygota</taxon>
        <taxon>Neoptera</taxon>
        <taxon>Endopterygota</taxon>
        <taxon>Coleoptera</taxon>
        <taxon>Polyphaga</taxon>
        <taxon>Elateriformia</taxon>
        <taxon>Buprestoidea</taxon>
        <taxon>Buprestidae</taxon>
        <taxon>Agrilinae</taxon>
        <taxon>Agrilus</taxon>
    </lineage>
</organism>
<accession>A0A7F5RGV3</accession>
<dbReference type="RefSeq" id="XP_025835226.1">
    <property type="nucleotide sequence ID" value="XM_025979441.1"/>
</dbReference>
<comment type="catalytic activity">
    <reaction evidence="18">
        <text>tRNA(Cys) + L-cysteine + ATP = L-cysteinyl-tRNA(Cys) + AMP + diphosphate</text>
        <dbReference type="Rhea" id="RHEA:17773"/>
        <dbReference type="Rhea" id="RHEA-COMP:9661"/>
        <dbReference type="Rhea" id="RHEA-COMP:9679"/>
        <dbReference type="ChEBI" id="CHEBI:30616"/>
        <dbReference type="ChEBI" id="CHEBI:33019"/>
        <dbReference type="ChEBI" id="CHEBI:35235"/>
        <dbReference type="ChEBI" id="CHEBI:78442"/>
        <dbReference type="ChEBI" id="CHEBI:78517"/>
        <dbReference type="ChEBI" id="CHEBI:456215"/>
        <dbReference type="EC" id="6.1.1.16"/>
    </reaction>
    <physiologicalReaction direction="right-to-left" evidence="18">
        <dbReference type="Rhea" id="RHEA:17775"/>
    </physiologicalReaction>
</comment>
<dbReference type="RefSeq" id="XP_025835227.1">
    <property type="nucleotide sequence ID" value="XM_025979442.1"/>
</dbReference>
<name>A0A7F5RGV3_AGRPL</name>
<comment type="cofactor">
    <cofactor evidence="1">
        <name>Zn(2+)</name>
        <dbReference type="ChEBI" id="CHEBI:29105"/>
    </cofactor>
</comment>
<evidence type="ECO:0000256" key="11">
    <source>
        <dbReference type="ARBA" id="ARBA00031499"/>
    </source>
</evidence>
<proteinExistence type="inferred from homology"/>
<keyword evidence="6" id="KW-0547">Nucleotide-binding</keyword>
<keyword evidence="9" id="KW-0648">Protein biosynthesis</keyword>
<comment type="function">
    <text evidence="12">Mitochondrial cysteine-specific aminoacyl-tRNA synthetase that catalyzes the ATP-dependent ligation of cysteine to tRNA(Cys).</text>
</comment>
<evidence type="ECO:0000256" key="1">
    <source>
        <dbReference type="ARBA" id="ARBA00001947"/>
    </source>
</evidence>
<dbReference type="PANTHER" id="PTHR10890:SF27">
    <property type="entry name" value="CYSTEINE--TRNA LIGASE, MITOCHONDRIAL-RELATED"/>
    <property type="match status" value="1"/>
</dbReference>
<evidence type="ECO:0000256" key="7">
    <source>
        <dbReference type="ARBA" id="ARBA00022833"/>
    </source>
</evidence>
<evidence type="ECO:0000256" key="13">
    <source>
        <dbReference type="ARBA" id="ARBA00045476"/>
    </source>
</evidence>
<dbReference type="NCBIfam" id="TIGR00435">
    <property type="entry name" value="cysS"/>
    <property type="match status" value="1"/>
</dbReference>
<dbReference type="Gene3D" id="3.40.50.620">
    <property type="entry name" value="HUPs"/>
    <property type="match status" value="1"/>
</dbReference>
<dbReference type="InterPro" id="IPR024909">
    <property type="entry name" value="Cys-tRNA/MSH_ligase"/>
</dbReference>
<dbReference type="RefSeq" id="XP_025835225.1">
    <property type="nucleotide sequence ID" value="XM_025979440.1"/>
</dbReference>
<keyword evidence="5" id="KW-0479">Metal-binding</keyword>
<dbReference type="FunFam" id="3.40.50.620:FF:000027">
    <property type="entry name" value="Cysteine--tRNA ligase, cytoplasmic"/>
    <property type="match status" value="1"/>
</dbReference>
<evidence type="ECO:0000256" key="4">
    <source>
        <dbReference type="ARBA" id="ARBA00022598"/>
    </source>
</evidence>
<evidence type="ECO:0000259" key="19">
    <source>
        <dbReference type="Pfam" id="PF01406"/>
    </source>
</evidence>
<dbReference type="GO" id="GO:0004817">
    <property type="term" value="F:cysteine-tRNA ligase activity"/>
    <property type="evidence" value="ECO:0007669"/>
    <property type="project" value="UniProtKB-EC"/>
</dbReference>
<evidence type="ECO:0000313" key="20">
    <source>
        <dbReference type="Proteomes" id="UP000192223"/>
    </source>
</evidence>
<protein>
    <recommendedName>
        <fullName evidence="3">cysteine--tRNA ligase</fullName>
        <ecNumber evidence="3">6.1.1.16</ecNumber>
    </recommendedName>
    <alternativeName>
        <fullName evidence="11">Cysteinyl-tRNA synthetase</fullName>
    </alternativeName>
</protein>
<dbReference type="OrthoDB" id="438179at2759"/>
<dbReference type="AlphaFoldDB" id="A0A7F5RGV3"/>
<dbReference type="InterPro" id="IPR009080">
    <property type="entry name" value="tRNAsynth_Ia_anticodon-bd"/>
</dbReference>
<dbReference type="CTD" id="36563"/>
<dbReference type="GO" id="GO:0046872">
    <property type="term" value="F:metal ion binding"/>
    <property type="evidence" value="ECO:0007669"/>
    <property type="project" value="UniProtKB-KW"/>
</dbReference>
<evidence type="ECO:0000256" key="15">
    <source>
        <dbReference type="ARBA" id="ARBA00047548"/>
    </source>
</evidence>
<evidence type="ECO:0000313" key="21">
    <source>
        <dbReference type="RefSeq" id="XP_025835225.1"/>
    </source>
</evidence>
<evidence type="ECO:0000256" key="16">
    <source>
        <dbReference type="ARBA" id="ARBA00047731"/>
    </source>
</evidence>
<sequence length="663" mass="76429">MNTVFGVYRRYSHSWIKPIGQDTGIQIYNCIAKKKVPFITRNKEFLTWYTCGPTVYDSSHIGHASCYVKLDIIQRILRRYYNLNLITVMNVTDIDDKIIRRSKELKQSPTEVSRKYEKEFLNDLKILGIQMPDIMVRVTDKIDLIVRFIEKLLNDGYAYRSNDGSVYFDTSKLNCYGKLQNISKDSHEESFKKSSADFALWKSAKPGEPYWETKWGPGRPGWHIECSALASFFLGDELDVHAGGIDLQFPHHENEEAQSCAYFTKQQWVNYWIHTGHLHYGDAQKMSKSLKNTITITEMLEICSSNDFRMACLMSHYSKNMEFSTELIKTAKGVIDHYKNFLSHCSAYTDCTLNVKLNQNVLKENLANVEKEIGCALSDDFDTARALKSLHNLTSNVNKMLTNSPPIPEDAMNSNVEILACANYVSNILSTFGINLNPKSHTTKQENNFEDLLETLINFRQSVRSTALEQKDIAYLKFCDEVRNNLAQLGIVLKDYGKKTSVSKRIKENRETKRGYVVVVMKILRDYKCSSFPIIYEEVRDHEKYPEYLITLEMDGSNVTGIDDTIDVENYFSGSTNNLGSSLCISKYLEDFYELFDVFTDTKGELLLNSFKYPIQHYLFHVTSDCKCSKCILSCFPNHDPKMPLPFICTENSLKFWNIILNY</sequence>
<dbReference type="SUPFAM" id="SSF52374">
    <property type="entry name" value="Nucleotidylyl transferase"/>
    <property type="match status" value="1"/>
</dbReference>
<dbReference type="InterPro" id="IPR015803">
    <property type="entry name" value="Cys-tRNA-ligase"/>
</dbReference>
<evidence type="ECO:0000256" key="6">
    <source>
        <dbReference type="ARBA" id="ARBA00022741"/>
    </source>
</evidence>
<keyword evidence="4 21" id="KW-0436">Ligase</keyword>
<evidence type="ECO:0000313" key="23">
    <source>
        <dbReference type="RefSeq" id="XP_025835227.1"/>
    </source>
</evidence>
<evidence type="ECO:0000256" key="12">
    <source>
        <dbReference type="ARBA" id="ARBA00043868"/>
    </source>
</evidence>
<dbReference type="Gene3D" id="1.20.120.1910">
    <property type="entry name" value="Cysteine-tRNA ligase, C-terminal anti-codon recognition domain"/>
    <property type="match status" value="1"/>
</dbReference>
<comment type="catalytic activity">
    <reaction evidence="14">
        <text>S-disulfanyl-L-cysteine + tRNA(Cys) + ATP = (S)-disulfanyl-L-cysteinyl-tRNA(Cys) + AMP + diphosphate</text>
        <dbReference type="Rhea" id="RHEA:78651"/>
        <dbReference type="Rhea" id="RHEA-COMP:9661"/>
        <dbReference type="Rhea" id="RHEA-COMP:19120"/>
        <dbReference type="ChEBI" id="CHEBI:30616"/>
        <dbReference type="ChEBI" id="CHEBI:33019"/>
        <dbReference type="ChEBI" id="CHEBI:78442"/>
        <dbReference type="ChEBI" id="CHEBI:229465"/>
        <dbReference type="ChEBI" id="CHEBI:229521"/>
        <dbReference type="ChEBI" id="CHEBI:456215"/>
    </reaction>
    <physiologicalReaction direction="left-to-right" evidence="14">
        <dbReference type="Rhea" id="RHEA:78652"/>
    </physiologicalReaction>
</comment>
<comment type="similarity">
    <text evidence="2">Belongs to the class-I aminoacyl-tRNA synthetase family.</text>
</comment>